<dbReference type="EMBL" id="JAOPGA020001503">
    <property type="protein sequence ID" value="KAL0488977.1"/>
    <property type="molecule type" value="Genomic_DNA"/>
</dbReference>
<keyword evidence="2" id="KW-1185">Reference proteome</keyword>
<name>A0AAW2ZK13_9EUKA</name>
<sequence length="162" mass="18626">MQNAQSFNTHTKATESFKYNEEYGSNFEDDVLSVSTCSDELSADEEDALLCTKCGRYPKLQALSMKQLPCLCHAKSKCSSVKELREKSCSAKTLKEVERESKKRICERNTTKRDPCYFQVHSFIKVEMPDMETSTTERSPIHRNFPEMDDGNFFKYGCLNTL</sequence>
<protein>
    <submittedName>
        <fullName evidence="1">Uncharacterized protein</fullName>
    </submittedName>
</protein>
<evidence type="ECO:0000313" key="1">
    <source>
        <dbReference type="EMBL" id="KAL0488977.1"/>
    </source>
</evidence>
<dbReference type="AlphaFoldDB" id="A0AAW2ZK13"/>
<reference evidence="1 2" key="1">
    <citation type="submission" date="2024-03" db="EMBL/GenBank/DDBJ databases">
        <title>The Acrasis kona genome and developmental transcriptomes reveal deep origins of eukaryotic multicellular pathways.</title>
        <authorList>
            <person name="Sheikh S."/>
            <person name="Fu C.-J."/>
            <person name="Brown M.W."/>
            <person name="Baldauf S.L."/>
        </authorList>
    </citation>
    <scope>NUCLEOTIDE SEQUENCE [LARGE SCALE GENOMIC DNA]</scope>
    <source>
        <strain evidence="1 2">ATCC MYA-3509</strain>
    </source>
</reference>
<evidence type="ECO:0000313" key="2">
    <source>
        <dbReference type="Proteomes" id="UP001431209"/>
    </source>
</evidence>
<dbReference type="Proteomes" id="UP001431209">
    <property type="component" value="Unassembled WGS sequence"/>
</dbReference>
<gene>
    <name evidence="1" type="ORF">AKO1_013453</name>
</gene>
<accession>A0AAW2ZK13</accession>
<organism evidence="1 2">
    <name type="scientific">Acrasis kona</name>
    <dbReference type="NCBI Taxonomy" id="1008807"/>
    <lineage>
        <taxon>Eukaryota</taxon>
        <taxon>Discoba</taxon>
        <taxon>Heterolobosea</taxon>
        <taxon>Tetramitia</taxon>
        <taxon>Eutetramitia</taxon>
        <taxon>Acrasidae</taxon>
        <taxon>Acrasis</taxon>
    </lineage>
</organism>
<proteinExistence type="predicted"/>
<comment type="caution">
    <text evidence="1">The sequence shown here is derived from an EMBL/GenBank/DDBJ whole genome shotgun (WGS) entry which is preliminary data.</text>
</comment>